<dbReference type="GO" id="GO:0003677">
    <property type="term" value="F:DNA binding"/>
    <property type="evidence" value="ECO:0007669"/>
    <property type="project" value="InterPro"/>
</dbReference>
<reference evidence="1 2" key="1">
    <citation type="submission" date="2016-10" db="EMBL/GenBank/DDBJ databases">
        <authorList>
            <person name="de Groot N.N."/>
        </authorList>
    </citation>
    <scope>NUCLEOTIDE SEQUENCE [LARGE SCALE GENOMIC DNA]</scope>
    <source>
        <strain evidence="1 2">L14</strain>
    </source>
</reference>
<dbReference type="Proteomes" id="UP000183843">
    <property type="component" value="Unassembled WGS sequence"/>
</dbReference>
<evidence type="ECO:0000313" key="1">
    <source>
        <dbReference type="EMBL" id="SFB07352.1"/>
    </source>
</evidence>
<dbReference type="Gene3D" id="1.10.260.40">
    <property type="entry name" value="lambda repressor-like DNA-binding domains"/>
    <property type="match status" value="1"/>
</dbReference>
<protein>
    <recommendedName>
        <fullName evidence="3">HTH cro/C1-type domain-containing protein</fullName>
    </recommendedName>
</protein>
<dbReference type="InterPro" id="IPR010982">
    <property type="entry name" value="Lambda_DNA-bd_dom_sf"/>
</dbReference>
<organism evidence="1 2">
    <name type="scientific">Selenomonas ruminantium</name>
    <dbReference type="NCBI Taxonomy" id="971"/>
    <lineage>
        <taxon>Bacteria</taxon>
        <taxon>Bacillati</taxon>
        <taxon>Bacillota</taxon>
        <taxon>Negativicutes</taxon>
        <taxon>Selenomonadales</taxon>
        <taxon>Selenomonadaceae</taxon>
        <taxon>Selenomonas</taxon>
    </lineage>
</organism>
<sequence length="120" mass="13158">MSFYTRYEECCRRKNISPVSQTAADSLQCTKANISTLARTGAMPRGDIIARAAQMLDVSADYLLGLTDVPSSLNDSLKVLPEEKEAVLLFHDLNKEGQKAAISMLKGLSSQKDYTLLLDS</sequence>
<proteinExistence type="predicted"/>
<gene>
    <name evidence="1" type="ORF">SAMN05216587_10967</name>
</gene>
<accession>A0A1I0Y2E7</accession>
<name>A0A1I0Y2E7_SELRU</name>
<dbReference type="AlphaFoldDB" id="A0A1I0Y2E7"/>
<evidence type="ECO:0000313" key="2">
    <source>
        <dbReference type="Proteomes" id="UP000183843"/>
    </source>
</evidence>
<dbReference type="EMBL" id="FOJX01000009">
    <property type="protein sequence ID" value="SFB07352.1"/>
    <property type="molecule type" value="Genomic_DNA"/>
</dbReference>
<evidence type="ECO:0008006" key="3">
    <source>
        <dbReference type="Google" id="ProtNLM"/>
    </source>
</evidence>